<evidence type="ECO:0000313" key="2">
    <source>
        <dbReference type="EMBL" id="KAJ9608619.1"/>
    </source>
</evidence>
<dbReference type="AlphaFoldDB" id="A0AA38X8Q2"/>
<feature type="compositionally biased region" description="Pro residues" evidence="1">
    <location>
        <begin position="58"/>
        <end position="68"/>
    </location>
</feature>
<dbReference type="Gene3D" id="1.20.5.170">
    <property type="match status" value="1"/>
</dbReference>
<feature type="region of interest" description="Disordered" evidence="1">
    <location>
        <begin position="49"/>
        <end position="90"/>
    </location>
</feature>
<dbReference type="EMBL" id="JAPDRK010000009">
    <property type="protein sequence ID" value="KAJ9608619.1"/>
    <property type="molecule type" value="Genomic_DNA"/>
</dbReference>
<proteinExistence type="predicted"/>
<dbReference type="PANTHER" id="PTHR38116:SF9">
    <property type="entry name" value="BZIP DOMAIN-CONTAINING PROTEIN"/>
    <property type="match status" value="1"/>
</dbReference>
<dbReference type="Proteomes" id="UP001172673">
    <property type="component" value="Unassembled WGS sequence"/>
</dbReference>
<dbReference type="InterPro" id="IPR021833">
    <property type="entry name" value="DUF3425"/>
</dbReference>
<feature type="region of interest" description="Disordered" evidence="1">
    <location>
        <begin position="1"/>
        <end position="20"/>
    </location>
</feature>
<sequence length="371" mass="41598">MPAKKAKAKTAPLTVPELGEDSLERKRVLNVLAQRRYRQRRKEHIRKLEAQVEVTEIHPPPQPSPPPSTVRLQSISPRSEEDEATTNDSQSHCPFAAAVLQPFGNDQALPMDSNIDPQHRTWPEDPLTSMFSYDQGLWDTSVLLPSLPSTPLSTPKQSSSSGSDIWPGTPSVATTSPKGWQAPQSPPFTFDDTTYSFPDEAYLEMTELTFLRGCMSIARRLNIQDIIWSFSATSPFTNPELTMADFNHLPANLRPTLLQMAIPHHPVIDLLPWPLARDRMIKILAQPPEFRPPGAASPMALLNFVYDIEDSAEGVRISGDDPYSGQNWEVGEKVFNSWWWLFDRDIIRRSNHLRACRGAPMLGGSVLEEIA</sequence>
<evidence type="ECO:0008006" key="4">
    <source>
        <dbReference type="Google" id="ProtNLM"/>
    </source>
</evidence>
<dbReference type="SUPFAM" id="SSF57959">
    <property type="entry name" value="Leucine zipper domain"/>
    <property type="match status" value="1"/>
</dbReference>
<dbReference type="PANTHER" id="PTHR38116">
    <property type="entry name" value="CHROMOSOME 7, WHOLE GENOME SHOTGUN SEQUENCE"/>
    <property type="match status" value="1"/>
</dbReference>
<organism evidence="2 3">
    <name type="scientific">Cladophialophora chaetospira</name>
    <dbReference type="NCBI Taxonomy" id="386627"/>
    <lineage>
        <taxon>Eukaryota</taxon>
        <taxon>Fungi</taxon>
        <taxon>Dikarya</taxon>
        <taxon>Ascomycota</taxon>
        <taxon>Pezizomycotina</taxon>
        <taxon>Eurotiomycetes</taxon>
        <taxon>Chaetothyriomycetidae</taxon>
        <taxon>Chaetothyriales</taxon>
        <taxon>Herpotrichiellaceae</taxon>
        <taxon>Cladophialophora</taxon>
    </lineage>
</organism>
<gene>
    <name evidence="2" type="ORF">H2200_006390</name>
</gene>
<dbReference type="Pfam" id="PF11905">
    <property type="entry name" value="DUF3425"/>
    <property type="match status" value="1"/>
</dbReference>
<dbReference type="GO" id="GO:0003700">
    <property type="term" value="F:DNA-binding transcription factor activity"/>
    <property type="evidence" value="ECO:0007669"/>
    <property type="project" value="InterPro"/>
</dbReference>
<protein>
    <recommendedName>
        <fullName evidence="4">BZIP domain-containing protein</fullName>
    </recommendedName>
</protein>
<keyword evidence="3" id="KW-1185">Reference proteome</keyword>
<dbReference type="InterPro" id="IPR046347">
    <property type="entry name" value="bZIP_sf"/>
</dbReference>
<evidence type="ECO:0000256" key="1">
    <source>
        <dbReference type="SAM" id="MobiDB-lite"/>
    </source>
</evidence>
<feature type="compositionally biased region" description="Low complexity" evidence="1">
    <location>
        <begin position="149"/>
        <end position="163"/>
    </location>
</feature>
<feature type="region of interest" description="Disordered" evidence="1">
    <location>
        <begin position="149"/>
        <end position="185"/>
    </location>
</feature>
<accession>A0AA38X8Q2</accession>
<dbReference type="CDD" id="cd14688">
    <property type="entry name" value="bZIP_YAP"/>
    <property type="match status" value="1"/>
</dbReference>
<evidence type="ECO:0000313" key="3">
    <source>
        <dbReference type="Proteomes" id="UP001172673"/>
    </source>
</evidence>
<comment type="caution">
    <text evidence="2">The sequence shown here is derived from an EMBL/GenBank/DDBJ whole genome shotgun (WGS) entry which is preliminary data.</text>
</comment>
<reference evidence="2" key="1">
    <citation type="submission" date="2022-10" db="EMBL/GenBank/DDBJ databases">
        <title>Culturing micro-colonial fungi from biological soil crusts in the Mojave desert and describing Neophaeococcomyces mojavensis, and introducing the new genera and species Taxawa tesnikishii.</title>
        <authorList>
            <person name="Kurbessoian T."/>
            <person name="Stajich J.E."/>
        </authorList>
    </citation>
    <scope>NUCLEOTIDE SEQUENCE</scope>
    <source>
        <strain evidence="2">TK_41</strain>
    </source>
</reference>
<name>A0AA38X8Q2_9EURO</name>